<reference evidence="2" key="1">
    <citation type="journal article" date="2019" name="Environ. Microbiol.">
        <title>Fungal ecological strategies reflected in gene transcription - a case study of two litter decomposers.</title>
        <authorList>
            <person name="Barbi F."/>
            <person name="Kohler A."/>
            <person name="Barry K."/>
            <person name="Baskaran P."/>
            <person name="Daum C."/>
            <person name="Fauchery L."/>
            <person name="Ihrmark K."/>
            <person name="Kuo A."/>
            <person name="LaButti K."/>
            <person name="Lipzen A."/>
            <person name="Morin E."/>
            <person name="Grigoriev I.V."/>
            <person name="Henrissat B."/>
            <person name="Lindahl B."/>
            <person name="Martin F."/>
        </authorList>
    </citation>
    <scope>NUCLEOTIDE SEQUENCE</scope>
    <source>
        <strain evidence="2">JB14</strain>
    </source>
</reference>
<dbReference type="InterPro" id="IPR002925">
    <property type="entry name" value="Dienelactn_hydro"/>
</dbReference>
<feature type="domain" description="Dienelactone hydrolase" evidence="1">
    <location>
        <begin position="30"/>
        <end position="250"/>
    </location>
</feature>
<protein>
    <submittedName>
        <fullName evidence="2">Alpha/beta-hydrolase</fullName>
    </submittedName>
</protein>
<dbReference type="SUPFAM" id="SSF53474">
    <property type="entry name" value="alpha/beta-Hydrolases"/>
    <property type="match status" value="1"/>
</dbReference>
<dbReference type="GO" id="GO:0016787">
    <property type="term" value="F:hydrolase activity"/>
    <property type="evidence" value="ECO:0007669"/>
    <property type="project" value="InterPro"/>
</dbReference>
<gene>
    <name evidence="2" type="ORF">BT96DRAFT_877941</name>
</gene>
<evidence type="ECO:0000313" key="2">
    <source>
        <dbReference type="EMBL" id="KAE9404299.1"/>
    </source>
</evidence>
<name>A0A6A4I0N4_9AGAR</name>
<dbReference type="Gene3D" id="3.40.50.1820">
    <property type="entry name" value="alpha/beta hydrolase"/>
    <property type="match status" value="1"/>
</dbReference>
<evidence type="ECO:0000313" key="3">
    <source>
        <dbReference type="Proteomes" id="UP000799118"/>
    </source>
</evidence>
<proteinExistence type="predicted"/>
<dbReference type="InterPro" id="IPR029058">
    <property type="entry name" value="AB_hydrolase_fold"/>
</dbReference>
<dbReference type="EMBL" id="ML769418">
    <property type="protein sequence ID" value="KAE9404299.1"/>
    <property type="molecule type" value="Genomic_DNA"/>
</dbReference>
<dbReference type="Proteomes" id="UP000799118">
    <property type="component" value="Unassembled WGS sequence"/>
</dbReference>
<keyword evidence="3" id="KW-1185">Reference proteome</keyword>
<dbReference type="AlphaFoldDB" id="A0A6A4I0N4"/>
<dbReference type="Pfam" id="PF01738">
    <property type="entry name" value="DLH"/>
    <property type="match status" value="1"/>
</dbReference>
<accession>A0A6A4I0N4</accession>
<organism evidence="2 3">
    <name type="scientific">Gymnopus androsaceus JB14</name>
    <dbReference type="NCBI Taxonomy" id="1447944"/>
    <lineage>
        <taxon>Eukaryota</taxon>
        <taxon>Fungi</taxon>
        <taxon>Dikarya</taxon>
        <taxon>Basidiomycota</taxon>
        <taxon>Agaricomycotina</taxon>
        <taxon>Agaricomycetes</taxon>
        <taxon>Agaricomycetidae</taxon>
        <taxon>Agaricales</taxon>
        <taxon>Marasmiineae</taxon>
        <taxon>Omphalotaceae</taxon>
        <taxon>Gymnopus</taxon>
    </lineage>
</organism>
<dbReference type="PANTHER" id="PTHR17630:SF44">
    <property type="entry name" value="PROTEIN AIM2"/>
    <property type="match status" value="1"/>
</dbReference>
<evidence type="ECO:0000259" key="1">
    <source>
        <dbReference type="Pfam" id="PF01738"/>
    </source>
</evidence>
<dbReference type="OrthoDB" id="17560at2759"/>
<sequence>MSSPLCDDCVKGVIHEGTAKGKWETIGGVNCYVGTPSGDYSKDKAILYLSDVFGMQLINNQLIVDSFADNGFLTIGVDYFDGDAIPEDALEPGKTFDRDTWFAKHDYDQTRPYVNKVYEALKEKDVMNFASTGYCFGASYTFPLAIENKVKVAMIAHPSRAIPDSLQDYFNSSQAPLLINSCEFDPAFPPEACTKADEIFADGKFAPGYKRTHWEGCKHGFAVRGDMSDPKVKAGKEGAFKETVEWFVKYL</sequence>
<dbReference type="PANTHER" id="PTHR17630">
    <property type="entry name" value="DIENELACTONE HYDROLASE"/>
    <property type="match status" value="1"/>
</dbReference>